<comment type="caution">
    <text evidence="1">The sequence shown here is derived from an EMBL/GenBank/DDBJ whole genome shotgun (WGS) entry which is preliminary data.</text>
</comment>
<keyword evidence="2" id="KW-1185">Reference proteome</keyword>
<organism evidence="1 2">
    <name type="scientific">Paramecium octaurelia</name>
    <dbReference type="NCBI Taxonomy" id="43137"/>
    <lineage>
        <taxon>Eukaryota</taxon>
        <taxon>Sar</taxon>
        <taxon>Alveolata</taxon>
        <taxon>Ciliophora</taxon>
        <taxon>Intramacronucleata</taxon>
        <taxon>Oligohymenophorea</taxon>
        <taxon>Peniculida</taxon>
        <taxon>Parameciidae</taxon>
        <taxon>Paramecium</taxon>
    </lineage>
</organism>
<gene>
    <name evidence="1" type="ORF">POCTA_138.1.T1510037</name>
</gene>
<accession>A0A8S1YCG2</accession>
<reference evidence="1" key="1">
    <citation type="submission" date="2021-01" db="EMBL/GenBank/DDBJ databases">
        <authorList>
            <consortium name="Genoscope - CEA"/>
            <person name="William W."/>
        </authorList>
    </citation>
    <scope>NUCLEOTIDE SEQUENCE</scope>
</reference>
<proteinExistence type="predicted"/>
<dbReference type="OrthoDB" id="10552432at2759"/>
<dbReference type="EMBL" id="CAJJDP010000153">
    <property type="protein sequence ID" value="CAD8210477.1"/>
    <property type="molecule type" value="Genomic_DNA"/>
</dbReference>
<name>A0A8S1YCG2_PAROT</name>
<dbReference type="Proteomes" id="UP000683925">
    <property type="component" value="Unassembled WGS sequence"/>
</dbReference>
<evidence type="ECO:0000313" key="1">
    <source>
        <dbReference type="EMBL" id="CAD8210477.1"/>
    </source>
</evidence>
<sequence>MNSILYIYIDSQPLESQMIFYTNYHISYHQPSSLSNIQNNNSHYSLGKMFQQKET</sequence>
<protein>
    <submittedName>
        <fullName evidence="1">Uncharacterized protein</fullName>
    </submittedName>
</protein>
<dbReference type="AlphaFoldDB" id="A0A8S1YCG2"/>
<evidence type="ECO:0000313" key="2">
    <source>
        <dbReference type="Proteomes" id="UP000683925"/>
    </source>
</evidence>